<dbReference type="GeneID" id="25317443"/>
<dbReference type="RefSeq" id="XP_013327494.1">
    <property type="nucleotide sequence ID" value="XM_013472040.1"/>
</dbReference>
<reference evidence="1 2" key="1">
    <citation type="submission" date="2015-04" db="EMBL/GenBank/DDBJ databases">
        <authorList>
            <person name="Heijne W.H."/>
            <person name="Fedorova N.D."/>
            <person name="Nierman W.C."/>
            <person name="Vollebregt A.W."/>
            <person name="Zhao Z."/>
            <person name="Wu L."/>
            <person name="Kumar M."/>
            <person name="Stam H."/>
            <person name="van den Berg M.A."/>
            <person name="Pel H.J."/>
        </authorList>
    </citation>
    <scope>NUCLEOTIDE SEQUENCE [LARGE SCALE GENOMIC DNA]</scope>
    <source>
        <strain evidence="1 2">CBS 393.64</strain>
    </source>
</reference>
<keyword evidence="2" id="KW-1185">Reference proteome</keyword>
<gene>
    <name evidence="1" type="ORF">T310_5098</name>
</gene>
<protein>
    <submittedName>
        <fullName evidence="1">Uncharacterized protein</fullName>
    </submittedName>
</protein>
<sequence length="138" mass="14848">MYDYGVQRSRVAHTARTAASTHIGSDPSRRYVCAQRGQWAASVTKRGLGQVMAPRPSARRLSIGILSAKSASTDSLSALMSVILMAVFPLRLPRCHSRLDAPSEPSEPGHGILLEFGAKFAAWLGYAAEDTPQSAHDL</sequence>
<comment type="caution">
    <text evidence="1">The sequence shown here is derived from an EMBL/GenBank/DDBJ whole genome shotgun (WGS) entry which is preliminary data.</text>
</comment>
<name>A0A0F4YRG5_RASE3</name>
<dbReference type="AlphaFoldDB" id="A0A0F4YRG5"/>
<accession>A0A0F4YRG5</accession>
<evidence type="ECO:0000313" key="2">
    <source>
        <dbReference type="Proteomes" id="UP000053958"/>
    </source>
</evidence>
<dbReference type="EMBL" id="LASV01000222">
    <property type="protein sequence ID" value="KKA20882.1"/>
    <property type="molecule type" value="Genomic_DNA"/>
</dbReference>
<evidence type="ECO:0000313" key="1">
    <source>
        <dbReference type="EMBL" id="KKA20882.1"/>
    </source>
</evidence>
<proteinExistence type="predicted"/>
<dbReference type="Proteomes" id="UP000053958">
    <property type="component" value="Unassembled WGS sequence"/>
</dbReference>
<organism evidence="1 2">
    <name type="scientific">Rasamsonia emersonii (strain ATCC 16479 / CBS 393.64 / IMI 116815)</name>
    <dbReference type="NCBI Taxonomy" id="1408163"/>
    <lineage>
        <taxon>Eukaryota</taxon>
        <taxon>Fungi</taxon>
        <taxon>Dikarya</taxon>
        <taxon>Ascomycota</taxon>
        <taxon>Pezizomycotina</taxon>
        <taxon>Eurotiomycetes</taxon>
        <taxon>Eurotiomycetidae</taxon>
        <taxon>Eurotiales</taxon>
        <taxon>Trichocomaceae</taxon>
        <taxon>Rasamsonia</taxon>
    </lineage>
</organism>